<feature type="domain" description="Protein kinase" evidence="8">
    <location>
        <begin position="131"/>
        <end position="452"/>
    </location>
</feature>
<dbReference type="PROSITE" id="PS00107">
    <property type="entry name" value="PROTEIN_KINASE_ATP"/>
    <property type="match status" value="1"/>
</dbReference>
<proteinExistence type="predicted"/>
<dbReference type="Gene3D" id="3.30.200.20">
    <property type="entry name" value="Phosphorylase Kinase, domain 1"/>
    <property type="match status" value="1"/>
</dbReference>
<dbReference type="SUPFAM" id="SSF56112">
    <property type="entry name" value="Protein kinase-like (PK-like)"/>
    <property type="match status" value="1"/>
</dbReference>
<evidence type="ECO:0000256" key="7">
    <source>
        <dbReference type="PROSITE-ProRule" id="PRU10141"/>
    </source>
</evidence>
<dbReference type="PROSITE" id="PS00108">
    <property type="entry name" value="PROTEIN_KINASE_ST"/>
    <property type="match status" value="1"/>
</dbReference>
<evidence type="ECO:0000256" key="1">
    <source>
        <dbReference type="ARBA" id="ARBA00022527"/>
    </source>
</evidence>
<dbReference type="PROSITE" id="PS50011">
    <property type="entry name" value="PROTEIN_KINASE_DOM"/>
    <property type="match status" value="1"/>
</dbReference>
<dbReference type="Proteomes" id="UP001497525">
    <property type="component" value="Unassembled WGS sequence"/>
</dbReference>
<dbReference type="PANTHER" id="PTHR24351">
    <property type="entry name" value="RIBOSOMAL PROTEIN S6 KINASE"/>
    <property type="match status" value="1"/>
</dbReference>
<keyword evidence="5" id="KW-0418">Kinase</keyword>
<name>A0AAV2TS07_CALDB</name>
<keyword evidence="2" id="KW-0597">Phosphoprotein</keyword>
<sequence>MPPSYAQKWSTSTVRENLTISSGRGFGSKTPTKVCGRRISLLFEAGNSHSEVFQTNGSSFSDSHSQKKNLECQTSKPAAKSYHQVDRTIIQDVLQNRVPIYYTRSNTAAKFRLDELKLPTYIRFASPYNLIYLGDLIGSGKYGKVFKARYFSFDRRHLSYSIGQYRYVIKYLTQEISYKIELEAYEHMRRASTTCSYLTFESNKRNTLLHSPTSSSHKRNHPLIAPLLSHTTVRGNFSSWDLRKINEGANKCLFTCAGALNSTNLRSVLQKAPKAFVLLFDLAVGGDLARLAYISLRRPMEISEAVFYLAELAEALIWLHEIGIVHQDIKPDNVLIDAEGHILLSDFGLSYVLPKGPGSTYSACAVGSVPIWHSADWYSVGVLLYRLLRFGKYPPKPSAEDLKKCILPKVPVKNLSPESERMLSELLSPNPFIRLGGDQVYGGKKLLTHPGFIYPLLGILPQTINSQACEKAMGLRRGGCASKIPANLRFDMFSSLVTSTDKENQNVSQVYFSKTVIGRLDRASSQSISLPFWVDDLRTAIRNRQLVPPFQPRSPGLSADNR</sequence>
<dbReference type="InterPro" id="IPR017441">
    <property type="entry name" value="Protein_kinase_ATP_BS"/>
</dbReference>
<dbReference type="SMART" id="SM00220">
    <property type="entry name" value="S_TKc"/>
    <property type="match status" value="1"/>
</dbReference>
<keyword evidence="3" id="KW-0808">Transferase</keyword>
<evidence type="ECO:0000256" key="3">
    <source>
        <dbReference type="ARBA" id="ARBA00022679"/>
    </source>
</evidence>
<accession>A0AAV2TS07</accession>
<evidence type="ECO:0000313" key="10">
    <source>
        <dbReference type="Proteomes" id="UP001497525"/>
    </source>
</evidence>
<feature type="binding site" evidence="7">
    <location>
        <position position="170"/>
    </location>
    <ligand>
        <name>ATP</name>
        <dbReference type="ChEBI" id="CHEBI:30616"/>
    </ligand>
</feature>
<evidence type="ECO:0000313" key="9">
    <source>
        <dbReference type="EMBL" id="CAL5139366.1"/>
    </source>
</evidence>
<evidence type="ECO:0000256" key="4">
    <source>
        <dbReference type="ARBA" id="ARBA00022741"/>
    </source>
</evidence>
<dbReference type="InterPro" id="IPR011009">
    <property type="entry name" value="Kinase-like_dom_sf"/>
</dbReference>
<reference evidence="9" key="1">
    <citation type="submission" date="2024-06" db="EMBL/GenBank/DDBJ databases">
        <authorList>
            <person name="Liu X."/>
            <person name="Lenzi L."/>
            <person name="Haldenby T S."/>
            <person name="Uol C."/>
        </authorList>
    </citation>
    <scope>NUCLEOTIDE SEQUENCE</scope>
</reference>
<dbReference type="InterPro" id="IPR008271">
    <property type="entry name" value="Ser/Thr_kinase_AS"/>
</dbReference>
<evidence type="ECO:0000256" key="2">
    <source>
        <dbReference type="ARBA" id="ARBA00022553"/>
    </source>
</evidence>
<dbReference type="Pfam" id="PF00069">
    <property type="entry name" value="Pkinase"/>
    <property type="match status" value="1"/>
</dbReference>
<protein>
    <recommendedName>
        <fullName evidence="8">Protein kinase domain-containing protein</fullName>
    </recommendedName>
</protein>
<keyword evidence="4 7" id="KW-0547">Nucleotide-binding</keyword>
<comment type="caution">
    <text evidence="9">The sequence shown here is derived from an EMBL/GenBank/DDBJ whole genome shotgun (WGS) entry which is preliminary data.</text>
</comment>
<evidence type="ECO:0000256" key="6">
    <source>
        <dbReference type="ARBA" id="ARBA00022840"/>
    </source>
</evidence>
<dbReference type="GO" id="GO:0004674">
    <property type="term" value="F:protein serine/threonine kinase activity"/>
    <property type="evidence" value="ECO:0007669"/>
    <property type="project" value="UniProtKB-KW"/>
</dbReference>
<keyword evidence="1" id="KW-0723">Serine/threonine-protein kinase</keyword>
<gene>
    <name evidence="9" type="ORF">CDAUBV1_LOCUS14397</name>
</gene>
<dbReference type="EMBL" id="CAXLJL010000600">
    <property type="protein sequence ID" value="CAL5139366.1"/>
    <property type="molecule type" value="Genomic_DNA"/>
</dbReference>
<dbReference type="InterPro" id="IPR000719">
    <property type="entry name" value="Prot_kinase_dom"/>
</dbReference>
<evidence type="ECO:0000259" key="8">
    <source>
        <dbReference type="PROSITE" id="PS50011"/>
    </source>
</evidence>
<dbReference type="AlphaFoldDB" id="A0AAV2TS07"/>
<keyword evidence="6 7" id="KW-0067">ATP-binding</keyword>
<dbReference type="GO" id="GO:0005524">
    <property type="term" value="F:ATP binding"/>
    <property type="evidence" value="ECO:0007669"/>
    <property type="project" value="UniProtKB-UniRule"/>
</dbReference>
<evidence type="ECO:0000256" key="5">
    <source>
        <dbReference type="ARBA" id="ARBA00022777"/>
    </source>
</evidence>
<organism evidence="9 10">
    <name type="scientific">Calicophoron daubneyi</name>
    <name type="common">Rumen fluke</name>
    <name type="synonym">Paramphistomum daubneyi</name>
    <dbReference type="NCBI Taxonomy" id="300641"/>
    <lineage>
        <taxon>Eukaryota</taxon>
        <taxon>Metazoa</taxon>
        <taxon>Spiralia</taxon>
        <taxon>Lophotrochozoa</taxon>
        <taxon>Platyhelminthes</taxon>
        <taxon>Trematoda</taxon>
        <taxon>Digenea</taxon>
        <taxon>Plagiorchiida</taxon>
        <taxon>Pronocephalata</taxon>
        <taxon>Paramphistomoidea</taxon>
        <taxon>Paramphistomidae</taxon>
        <taxon>Calicophoron</taxon>
    </lineage>
</organism>
<dbReference type="Gene3D" id="1.10.510.10">
    <property type="entry name" value="Transferase(Phosphotransferase) domain 1"/>
    <property type="match status" value="1"/>
</dbReference>